<sequence>MCDRNVANSTNSSHPIVIILNPDSQESTEEETGSASCYETVDSVTNTAEINTADYVYFKVADGVKTKLEDPREYFYFGRRSFAQRSFAQRGIVRREKAKEVFARTEARERLLEQLAVEEDDYALSYTSDEMATVKEKIEDWIEIKEDDEVKECPYCEELINCAGNRMEHTPTAPIEIRKRFEIGRRSNGKK</sequence>
<reference evidence="1" key="1">
    <citation type="submission" date="2023-10" db="EMBL/GenBank/DDBJ databases">
        <title>Genome assembly of Pristionchus species.</title>
        <authorList>
            <person name="Yoshida K."/>
            <person name="Sommer R.J."/>
        </authorList>
    </citation>
    <scope>NUCLEOTIDE SEQUENCE</scope>
    <source>
        <strain evidence="1">RS0144</strain>
    </source>
</reference>
<name>A0AAV5S793_9BILA</name>
<accession>A0AAV5S793</accession>
<dbReference type="AlphaFoldDB" id="A0AAV5S793"/>
<proteinExistence type="predicted"/>
<dbReference type="Proteomes" id="UP001432027">
    <property type="component" value="Unassembled WGS sequence"/>
</dbReference>
<evidence type="ECO:0000313" key="2">
    <source>
        <dbReference type="Proteomes" id="UP001432027"/>
    </source>
</evidence>
<comment type="caution">
    <text evidence="1">The sequence shown here is derived from an EMBL/GenBank/DDBJ whole genome shotgun (WGS) entry which is preliminary data.</text>
</comment>
<protein>
    <submittedName>
        <fullName evidence="1">Uncharacterized protein</fullName>
    </submittedName>
</protein>
<keyword evidence="2" id="KW-1185">Reference proteome</keyword>
<gene>
    <name evidence="1" type="ORF">PENTCL1PPCAC_287</name>
</gene>
<evidence type="ECO:0000313" key="1">
    <source>
        <dbReference type="EMBL" id="GMS78112.1"/>
    </source>
</evidence>
<dbReference type="EMBL" id="BTSX01000001">
    <property type="protein sequence ID" value="GMS78112.1"/>
    <property type="molecule type" value="Genomic_DNA"/>
</dbReference>
<organism evidence="1 2">
    <name type="scientific">Pristionchus entomophagus</name>
    <dbReference type="NCBI Taxonomy" id="358040"/>
    <lineage>
        <taxon>Eukaryota</taxon>
        <taxon>Metazoa</taxon>
        <taxon>Ecdysozoa</taxon>
        <taxon>Nematoda</taxon>
        <taxon>Chromadorea</taxon>
        <taxon>Rhabditida</taxon>
        <taxon>Rhabditina</taxon>
        <taxon>Diplogasteromorpha</taxon>
        <taxon>Diplogasteroidea</taxon>
        <taxon>Neodiplogasteridae</taxon>
        <taxon>Pristionchus</taxon>
    </lineage>
</organism>